<keyword evidence="4 8" id="KW-0812">Transmembrane</keyword>
<keyword evidence="12" id="KW-1185">Reference proteome</keyword>
<dbReference type="Ensembl" id="ENSTGUT00000033978.1">
    <property type="protein sequence ID" value="ENSTGUP00000037383.1"/>
    <property type="gene ID" value="ENSTGUG00000003450.2"/>
</dbReference>
<feature type="compositionally biased region" description="Basic and acidic residues" evidence="10">
    <location>
        <begin position="21"/>
        <end position="33"/>
    </location>
</feature>
<evidence type="ECO:0000256" key="7">
    <source>
        <dbReference type="ARBA" id="ARBA00023136"/>
    </source>
</evidence>
<dbReference type="InterPro" id="IPR050391">
    <property type="entry name" value="Mito_Metabolite_Transporter"/>
</dbReference>
<gene>
    <name evidence="11" type="primary">SLC25A10</name>
</gene>
<sequence>MCVGWERGFRSLWLPRSPQARRCEPRTGPDRTRPAPPLSGTGRGVAYRRRGVIPVGARLLAEAVPMAEQRVSRWYFGGLASSGAACCTHPLDLLKVHLQTQQEVKMRMMGMAMHVIRTDGFLALYNGLSASLCRQMTYSLTRFGIYETAKNYLGNQGPPPFYQKVLLAATGGFTGGFVGTPADMVNVRMQNDMKQPPAQRRNYSHALDGMYRVLREEGLKKLFSGASVASARGALVTVGQLSCYDQTKQLVLATGLLSDNVFTHFLSSFIAGLCATFLCQPLDVLKTRLMNSHGEYQVSLTPCHLAAAHAPISMCQLLPPSPSHLISHPSTPGCHPLCHGNCQARTTCLLQGTWLGAHGVEQAGPSWEQRLWSRTVLGQEPSTFCCGSPAASCIRPLSAQPRLGPKILQALASMGHSLGPGTTAVPLLHPLSSQTAVQVPEGLAHGAEPCVRRGGHGVAAPAPHPSQC</sequence>
<proteinExistence type="inferred from homology"/>
<evidence type="ECO:0000256" key="2">
    <source>
        <dbReference type="ARBA" id="ARBA00006375"/>
    </source>
</evidence>
<dbReference type="InterPro" id="IPR023395">
    <property type="entry name" value="MCP_dom_sf"/>
</dbReference>
<comment type="similarity">
    <text evidence="2 9">Belongs to the mitochondrial carrier (TC 2.A.29) family.</text>
</comment>
<evidence type="ECO:0000313" key="11">
    <source>
        <dbReference type="Ensembl" id="ENSTGUP00000037383.1"/>
    </source>
</evidence>
<evidence type="ECO:0000256" key="10">
    <source>
        <dbReference type="SAM" id="MobiDB-lite"/>
    </source>
</evidence>
<dbReference type="GeneTree" id="ENSGT00940000156783"/>
<feature type="repeat" description="Solcar" evidence="8">
    <location>
        <begin position="163"/>
        <end position="250"/>
    </location>
</feature>
<reference evidence="11 12" key="1">
    <citation type="journal article" date="2010" name="Nature">
        <title>The genome of a songbird.</title>
        <authorList>
            <person name="Warren W.C."/>
            <person name="Clayton D.F."/>
            <person name="Ellegren H."/>
            <person name="Arnold A.P."/>
            <person name="Hillier L.W."/>
            <person name="Kunstner A."/>
            <person name="Searle S."/>
            <person name="White S."/>
            <person name="Vilella A.J."/>
            <person name="Fairley S."/>
            <person name="Heger A."/>
            <person name="Kong L."/>
            <person name="Ponting C.P."/>
            <person name="Jarvis E.D."/>
            <person name="Mello C.V."/>
            <person name="Minx P."/>
            <person name="Lovell P."/>
            <person name="Velho T.A."/>
            <person name="Ferris M."/>
            <person name="Balakrishnan C.N."/>
            <person name="Sinha S."/>
            <person name="Blatti C."/>
            <person name="London S.E."/>
            <person name="Li Y."/>
            <person name="Lin Y.C."/>
            <person name="George J."/>
            <person name="Sweedler J."/>
            <person name="Southey B."/>
            <person name="Gunaratne P."/>
            <person name="Watson M."/>
            <person name="Nam K."/>
            <person name="Backstrom N."/>
            <person name="Smeds L."/>
            <person name="Nabholz B."/>
            <person name="Itoh Y."/>
            <person name="Whitney O."/>
            <person name="Pfenning A.R."/>
            <person name="Howard J."/>
            <person name="Volker M."/>
            <person name="Skinner B.M."/>
            <person name="Griffin D.K."/>
            <person name="Ye L."/>
            <person name="McLaren W.M."/>
            <person name="Flicek P."/>
            <person name="Quesada V."/>
            <person name="Velasco G."/>
            <person name="Lopez-Otin C."/>
            <person name="Puente X.S."/>
            <person name="Olender T."/>
            <person name="Lancet D."/>
            <person name="Smit A.F."/>
            <person name="Hubley R."/>
            <person name="Konkel M.K."/>
            <person name="Walker J.A."/>
            <person name="Batzer M.A."/>
            <person name="Gu W."/>
            <person name="Pollock D.D."/>
            <person name="Chen L."/>
            <person name="Cheng Z."/>
            <person name="Eichler E.E."/>
            <person name="Stapley J."/>
            <person name="Slate J."/>
            <person name="Ekblom R."/>
            <person name="Birkhead T."/>
            <person name="Burke T."/>
            <person name="Burt D."/>
            <person name="Scharff C."/>
            <person name="Adam I."/>
            <person name="Richard H."/>
            <person name="Sultan M."/>
            <person name="Soldatov A."/>
            <person name="Lehrach H."/>
            <person name="Edwards S.V."/>
            <person name="Yang S.P."/>
            <person name="Li X."/>
            <person name="Graves T."/>
            <person name="Fulton L."/>
            <person name="Nelson J."/>
            <person name="Chinwalla A."/>
            <person name="Hou S."/>
            <person name="Mardis E.R."/>
            <person name="Wilson R.K."/>
        </authorList>
    </citation>
    <scope>NUCLEOTIDE SEQUENCE [LARGE SCALE GENOMIC DNA]</scope>
</reference>
<dbReference type="PANTHER" id="PTHR45618">
    <property type="entry name" value="MITOCHONDRIAL DICARBOXYLATE CARRIER-RELATED"/>
    <property type="match status" value="1"/>
</dbReference>
<evidence type="ECO:0000256" key="9">
    <source>
        <dbReference type="RuleBase" id="RU000488"/>
    </source>
</evidence>
<keyword evidence="3 9" id="KW-0813">Transport</keyword>
<accession>A0A674HQT0</accession>
<organism evidence="11 12">
    <name type="scientific">Taeniopygia guttata</name>
    <name type="common">Zebra finch</name>
    <name type="synonym">Poephila guttata</name>
    <dbReference type="NCBI Taxonomy" id="59729"/>
    <lineage>
        <taxon>Eukaryota</taxon>
        <taxon>Metazoa</taxon>
        <taxon>Chordata</taxon>
        <taxon>Craniata</taxon>
        <taxon>Vertebrata</taxon>
        <taxon>Euteleostomi</taxon>
        <taxon>Archelosauria</taxon>
        <taxon>Archosauria</taxon>
        <taxon>Dinosauria</taxon>
        <taxon>Saurischia</taxon>
        <taxon>Theropoda</taxon>
        <taxon>Coelurosauria</taxon>
        <taxon>Aves</taxon>
        <taxon>Neognathae</taxon>
        <taxon>Neoaves</taxon>
        <taxon>Telluraves</taxon>
        <taxon>Australaves</taxon>
        <taxon>Passeriformes</taxon>
        <taxon>Passeroidea</taxon>
        <taxon>Estrildidae</taxon>
        <taxon>Estrildinae</taxon>
        <taxon>Taeniopygia</taxon>
    </lineage>
</organism>
<dbReference type="Gene3D" id="1.50.40.10">
    <property type="entry name" value="Mitochondrial carrier domain"/>
    <property type="match status" value="1"/>
</dbReference>
<evidence type="ECO:0000313" key="12">
    <source>
        <dbReference type="Proteomes" id="UP000007754"/>
    </source>
</evidence>
<dbReference type="InterPro" id="IPR018108">
    <property type="entry name" value="MCP_transmembrane"/>
</dbReference>
<evidence type="ECO:0000256" key="6">
    <source>
        <dbReference type="ARBA" id="ARBA00022989"/>
    </source>
</evidence>
<dbReference type="AlphaFoldDB" id="A0A674HQT0"/>
<feature type="repeat" description="Solcar" evidence="8">
    <location>
        <begin position="68"/>
        <end position="152"/>
    </location>
</feature>
<dbReference type="Pfam" id="PF00153">
    <property type="entry name" value="Mito_carr"/>
    <property type="match status" value="3"/>
</dbReference>
<feature type="region of interest" description="Disordered" evidence="10">
    <location>
        <begin position="19"/>
        <end position="41"/>
    </location>
</feature>
<reference evidence="11" key="2">
    <citation type="submission" date="2025-08" db="UniProtKB">
        <authorList>
            <consortium name="Ensembl"/>
        </authorList>
    </citation>
    <scope>IDENTIFICATION</scope>
</reference>
<evidence type="ECO:0000256" key="4">
    <source>
        <dbReference type="ARBA" id="ARBA00022692"/>
    </source>
</evidence>
<protein>
    <submittedName>
        <fullName evidence="11">Solute carrier family 25 member 10</fullName>
    </submittedName>
</protein>
<reference evidence="11" key="3">
    <citation type="submission" date="2025-09" db="UniProtKB">
        <authorList>
            <consortium name="Ensembl"/>
        </authorList>
    </citation>
    <scope>IDENTIFICATION</scope>
</reference>
<dbReference type="SUPFAM" id="SSF103506">
    <property type="entry name" value="Mitochondrial carrier"/>
    <property type="match status" value="1"/>
</dbReference>
<dbReference type="InParanoid" id="A0A674HQT0"/>
<keyword evidence="6" id="KW-1133">Transmembrane helix</keyword>
<dbReference type="GO" id="GO:0016020">
    <property type="term" value="C:membrane"/>
    <property type="evidence" value="ECO:0007669"/>
    <property type="project" value="UniProtKB-SubCell"/>
</dbReference>
<keyword evidence="5" id="KW-0677">Repeat</keyword>
<evidence type="ECO:0000256" key="8">
    <source>
        <dbReference type="PROSITE-ProRule" id="PRU00282"/>
    </source>
</evidence>
<dbReference type="Proteomes" id="UP000007754">
    <property type="component" value="Chromosome 18"/>
</dbReference>
<evidence type="ECO:0000256" key="1">
    <source>
        <dbReference type="ARBA" id="ARBA00004141"/>
    </source>
</evidence>
<name>A0A674HQT0_TAEGU</name>
<keyword evidence="7 8" id="KW-0472">Membrane</keyword>
<dbReference type="PROSITE" id="PS50920">
    <property type="entry name" value="SOLCAR"/>
    <property type="match status" value="2"/>
</dbReference>
<comment type="subcellular location">
    <subcellularLocation>
        <location evidence="1">Membrane</location>
        <topology evidence="1">Multi-pass membrane protein</topology>
    </subcellularLocation>
</comment>
<evidence type="ECO:0000256" key="5">
    <source>
        <dbReference type="ARBA" id="ARBA00022737"/>
    </source>
</evidence>
<evidence type="ECO:0000256" key="3">
    <source>
        <dbReference type="ARBA" id="ARBA00022448"/>
    </source>
</evidence>